<dbReference type="GO" id="GO:0000166">
    <property type="term" value="F:nucleotide binding"/>
    <property type="evidence" value="ECO:0007669"/>
    <property type="project" value="InterPro"/>
</dbReference>
<dbReference type="SUPFAM" id="SSF55347">
    <property type="entry name" value="Glyceraldehyde-3-phosphate dehydrogenase-like, C-terminal domain"/>
    <property type="match status" value="1"/>
</dbReference>
<dbReference type="EMBL" id="PGVE01000012">
    <property type="protein sequence ID" value="PLS09650.1"/>
    <property type="molecule type" value="Genomic_DNA"/>
</dbReference>
<dbReference type="Pfam" id="PF01408">
    <property type="entry name" value="GFO_IDH_MocA"/>
    <property type="match status" value="1"/>
</dbReference>
<dbReference type="InterPro" id="IPR052515">
    <property type="entry name" value="Gfo/Idh/MocA_Oxidoreductase"/>
</dbReference>
<keyword evidence="5" id="KW-1185">Reference proteome</keyword>
<feature type="domain" description="Gfo/Idh/MocA-like oxidoreductase N-terminal" evidence="2">
    <location>
        <begin position="4"/>
        <end position="123"/>
    </location>
</feature>
<organism evidence="4 5">
    <name type="scientific">Neobacillus cucumis</name>
    <dbReference type="NCBI Taxonomy" id="1740721"/>
    <lineage>
        <taxon>Bacteria</taxon>
        <taxon>Bacillati</taxon>
        <taxon>Bacillota</taxon>
        <taxon>Bacilli</taxon>
        <taxon>Bacillales</taxon>
        <taxon>Bacillaceae</taxon>
        <taxon>Neobacillus</taxon>
    </lineage>
</organism>
<dbReference type="PANTHER" id="PTHR43249">
    <property type="entry name" value="UDP-N-ACETYL-2-AMINO-2-DEOXY-D-GLUCURONATE OXIDASE"/>
    <property type="match status" value="1"/>
</dbReference>
<proteinExistence type="inferred from homology"/>
<dbReference type="Pfam" id="PF02894">
    <property type="entry name" value="GFO_IDH_MocA_C"/>
    <property type="match status" value="1"/>
</dbReference>
<dbReference type="SUPFAM" id="SSF51735">
    <property type="entry name" value="NAD(P)-binding Rossmann-fold domains"/>
    <property type="match status" value="1"/>
</dbReference>
<gene>
    <name evidence="4" type="ORF">CVD27_02100</name>
</gene>
<comment type="caution">
    <text evidence="4">The sequence shown here is derived from an EMBL/GenBank/DDBJ whole genome shotgun (WGS) entry which is preliminary data.</text>
</comment>
<reference evidence="4 5" key="1">
    <citation type="submission" date="2017-11" db="EMBL/GenBank/DDBJ databases">
        <title>Comparitive Functional Genomics of Dry Heat Resistant strains isolated from the Viking Spacecraft.</title>
        <authorList>
            <person name="Seuylemezian A."/>
            <person name="Cooper K."/>
            <person name="Vaishampayan P."/>
        </authorList>
    </citation>
    <scope>NUCLEOTIDE SEQUENCE [LARGE SCALE GENOMIC DNA]</scope>
    <source>
        <strain evidence="4 5">V32-6</strain>
    </source>
</reference>
<dbReference type="OrthoDB" id="9815825at2"/>
<protein>
    <submittedName>
        <fullName evidence="4">Oxidoreductase</fullName>
    </submittedName>
</protein>
<feature type="domain" description="Gfo/Idh/MocA-like oxidoreductase C-terminal" evidence="3">
    <location>
        <begin position="135"/>
        <end position="350"/>
    </location>
</feature>
<evidence type="ECO:0000313" key="5">
    <source>
        <dbReference type="Proteomes" id="UP000234950"/>
    </source>
</evidence>
<evidence type="ECO:0000259" key="3">
    <source>
        <dbReference type="Pfam" id="PF02894"/>
    </source>
</evidence>
<dbReference type="PANTHER" id="PTHR43249:SF1">
    <property type="entry name" value="D-GLUCOSIDE 3-DEHYDROGENASE"/>
    <property type="match status" value="1"/>
</dbReference>
<dbReference type="AlphaFoldDB" id="A0A2N5HVV4"/>
<comment type="similarity">
    <text evidence="1">Belongs to the Gfo/Idh/MocA family.</text>
</comment>
<sequence>MGKLKIGVIGAGSISDMHLQSYQSNERVELYAVCDKNTERAEEKANKYGAARVYGDYLSLLADQDIDAVSICTWNHSHAEIAIAALKAGKHVLVEKPLSTTVAEAKQMEETVKQTGKILQVGFVRRYASNTAILKNFIDADEIGEIYYAKASCIRRLGNPGGWFSDIERSGGGPLIDLGVHMIDICWYLMGKPRVKSISGNTYTKLGNRSNINNLSFYKAADYNPEINTVEDMANALIRFENGASLMVDVSFTLHAKQNEISVKLYGEKGGLEVEPELSIITEKHNTILNMTPQVDSLTFDFEQGFQNEINHFVLVCLGETETLSPVEDGLEMMKILCGIYESSEKGMEISFD</sequence>
<dbReference type="InterPro" id="IPR036291">
    <property type="entry name" value="NAD(P)-bd_dom_sf"/>
</dbReference>
<dbReference type="RefSeq" id="WP_101646232.1">
    <property type="nucleotide sequence ID" value="NZ_PGVE01000012.1"/>
</dbReference>
<dbReference type="Gene3D" id="3.30.360.10">
    <property type="entry name" value="Dihydrodipicolinate Reductase, domain 2"/>
    <property type="match status" value="1"/>
</dbReference>
<dbReference type="Gene3D" id="3.40.50.720">
    <property type="entry name" value="NAD(P)-binding Rossmann-like Domain"/>
    <property type="match status" value="1"/>
</dbReference>
<dbReference type="InterPro" id="IPR000683">
    <property type="entry name" value="Gfo/Idh/MocA-like_OxRdtase_N"/>
</dbReference>
<dbReference type="InterPro" id="IPR004104">
    <property type="entry name" value="Gfo/Idh/MocA-like_OxRdtase_C"/>
</dbReference>
<evidence type="ECO:0000313" key="4">
    <source>
        <dbReference type="EMBL" id="PLS09650.1"/>
    </source>
</evidence>
<accession>A0A2N5HVV4</accession>
<dbReference type="Proteomes" id="UP000234950">
    <property type="component" value="Unassembled WGS sequence"/>
</dbReference>
<evidence type="ECO:0000256" key="1">
    <source>
        <dbReference type="ARBA" id="ARBA00010928"/>
    </source>
</evidence>
<evidence type="ECO:0000259" key="2">
    <source>
        <dbReference type="Pfam" id="PF01408"/>
    </source>
</evidence>
<name>A0A2N5HVV4_9BACI</name>